<name>C1MKI3_MICPC</name>
<dbReference type="OMA" id="NMEQEGT"/>
<dbReference type="EC" id="2.1.1.-" evidence="6"/>
<dbReference type="RefSeq" id="XP_003056001.1">
    <property type="nucleotide sequence ID" value="XM_003055955.1"/>
</dbReference>
<evidence type="ECO:0000313" key="11">
    <source>
        <dbReference type="Proteomes" id="UP000001876"/>
    </source>
</evidence>
<organism evidence="11">
    <name type="scientific">Micromonas pusilla (strain CCMP1545)</name>
    <name type="common">Picoplanktonic green alga</name>
    <dbReference type="NCBI Taxonomy" id="564608"/>
    <lineage>
        <taxon>Eukaryota</taxon>
        <taxon>Viridiplantae</taxon>
        <taxon>Chlorophyta</taxon>
        <taxon>Mamiellophyceae</taxon>
        <taxon>Mamiellales</taxon>
        <taxon>Mamiellaceae</taxon>
        <taxon>Micromonas</taxon>
    </lineage>
</organism>
<proteinExistence type="inferred from homology"/>
<dbReference type="eggNOG" id="KOG2899">
    <property type="taxonomic scope" value="Eukaryota"/>
</dbReference>
<sequence>MAAVPNEDPPPHTIATSLNARGKRAPGEQYGKSSTAKRLASGLDAWASEGAVSSRAEDDGDGATTLDAGRTSNAPSKPGRKRHVCFRYGNYHRYYGYRVGASLEDHRVSHLDAKWFEGKRVLDIGCNEGLVSLSVAVNFKPNSVIGIDIDPHLVDQAQRKLQRLRRAAAAAARRLEKAMAVAAGEHLGAERTSIVDALAGSSSDSVGEVSVGIRADETRTAGGIRTASADDEEVVNDYAPGFPQSRVDLTDAAPSLGGVTFRHGNILHEANTPNSFDVVLCLSVTKWIQLNWGDVGVKKMFKYVYDSLAPGGVFVLEPQPWKSYRQAFRKQKMPEETRAHYRAITLRPSQYAGWLVGPECGCVFVLALDVHCFPFHD</sequence>
<dbReference type="Gene3D" id="3.40.50.150">
    <property type="entry name" value="Vaccinia Virus protein VP39"/>
    <property type="match status" value="1"/>
</dbReference>
<evidence type="ECO:0000256" key="2">
    <source>
        <dbReference type="ARBA" id="ARBA00022603"/>
    </source>
</evidence>
<dbReference type="InterPro" id="IPR024160">
    <property type="entry name" value="BIN3_SAM-bd_dom"/>
</dbReference>
<feature type="region of interest" description="Disordered" evidence="8">
    <location>
        <begin position="1"/>
        <end position="36"/>
    </location>
</feature>
<dbReference type="GO" id="GO:0008171">
    <property type="term" value="F:O-methyltransferase activity"/>
    <property type="evidence" value="ECO:0007669"/>
    <property type="project" value="UniProtKB-UniRule"/>
</dbReference>
<evidence type="ECO:0000256" key="8">
    <source>
        <dbReference type="SAM" id="MobiDB-lite"/>
    </source>
</evidence>
<dbReference type="GeneID" id="9681955"/>
<feature type="domain" description="Bin3-type SAM" evidence="9">
    <location>
        <begin position="105"/>
        <end position="377"/>
    </location>
</feature>
<feature type="compositionally biased region" description="Low complexity" evidence="8">
    <location>
        <begin position="62"/>
        <end position="71"/>
    </location>
</feature>
<accession>C1MKI3</accession>
<dbReference type="CDD" id="cd02440">
    <property type="entry name" value="AdoMet_MTases"/>
    <property type="match status" value="2"/>
</dbReference>
<reference evidence="10 11" key="1">
    <citation type="journal article" date="2009" name="Science">
        <title>Green evolution and dynamic adaptations revealed by genomes of the marine picoeukaryotes Micromonas.</title>
        <authorList>
            <person name="Worden A.Z."/>
            <person name="Lee J.H."/>
            <person name="Mock T."/>
            <person name="Rouze P."/>
            <person name="Simmons M.P."/>
            <person name="Aerts A.L."/>
            <person name="Allen A.E."/>
            <person name="Cuvelier M.L."/>
            <person name="Derelle E."/>
            <person name="Everett M.V."/>
            <person name="Foulon E."/>
            <person name="Grimwood J."/>
            <person name="Gundlach H."/>
            <person name="Henrissat B."/>
            <person name="Napoli C."/>
            <person name="McDonald S.M."/>
            <person name="Parker M.S."/>
            <person name="Rombauts S."/>
            <person name="Salamov A."/>
            <person name="Von Dassow P."/>
            <person name="Badger J.H."/>
            <person name="Coutinho P.M."/>
            <person name="Demir E."/>
            <person name="Dubchak I."/>
            <person name="Gentemann C."/>
            <person name="Eikrem W."/>
            <person name="Gready J.E."/>
            <person name="John U."/>
            <person name="Lanier W."/>
            <person name="Lindquist E.A."/>
            <person name="Lucas S."/>
            <person name="Mayer K.F."/>
            <person name="Moreau H."/>
            <person name="Not F."/>
            <person name="Otillar R."/>
            <person name="Panaud O."/>
            <person name="Pangilinan J."/>
            <person name="Paulsen I."/>
            <person name="Piegu B."/>
            <person name="Poliakov A."/>
            <person name="Robbens S."/>
            <person name="Schmutz J."/>
            <person name="Toulza E."/>
            <person name="Wyss T."/>
            <person name="Zelensky A."/>
            <person name="Zhou K."/>
            <person name="Armbrust E.V."/>
            <person name="Bhattacharya D."/>
            <person name="Goodenough U.W."/>
            <person name="Van de Peer Y."/>
            <person name="Grigoriev I.V."/>
        </authorList>
    </citation>
    <scope>NUCLEOTIDE SEQUENCE [LARGE SCALE GENOMIC DNA]</scope>
    <source>
        <strain evidence="10 11">CCMP1545</strain>
    </source>
</reference>
<dbReference type="GO" id="GO:0017069">
    <property type="term" value="F:snRNA binding"/>
    <property type="evidence" value="ECO:0007669"/>
    <property type="project" value="TreeGrafter"/>
</dbReference>
<keyword evidence="11" id="KW-1185">Reference proteome</keyword>
<dbReference type="KEGG" id="mpp:MICPUCDRAFT_55351"/>
<dbReference type="PROSITE" id="PS51515">
    <property type="entry name" value="BIN3_SAM"/>
    <property type="match status" value="1"/>
</dbReference>
<dbReference type="Pfam" id="PF13649">
    <property type="entry name" value="Methyltransf_25"/>
    <property type="match status" value="1"/>
</dbReference>
<dbReference type="InterPro" id="IPR041698">
    <property type="entry name" value="Methyltransf_25"/>
</dbReference>
<evidence type="ECO:0000256" key="3">
    <source>
        <dbReference type="ARBA" id="ARBA00022679"/>
    </source>
</evidence>
<dbReference type="EMBL" id="GG663736">
    <property type="protein sequence ID" value="EEH59377.1"/>
    <property type="molecule type" value="Genomic_DNA"/>
</dbReference>
<dbReference type="InterPro" id="IPR010675">
    <property type="entry name" value="Bin3_C"/>
</dbReference>
<feature type="coiled-coil region" evidence="7">
    <location>
        <begin position="154"/>
        <end position="181"/>
    </location>
</feature>
<feature type="region of interest" description="Disordered" evidence="8">
    <location>
        <begin position="50"/>
        <end position="82"/>
    </location>
</feature>
<keyword evidence="7" id="KW-0175">Coiled coil</keyword>
<dbReference type="GO" id="GO:0032259">
    <property type="term" value="P:methylation"/>
    <property type="evidence" value="ECO:0007669"/>
    <property type="project" value="UniProtKB-KW"/>
</dbReference>
<gene>
    <name evidence="10" type="ORF">MICPUCDRAFT_55351</name>
</gene>
<dbReference type="Proteomes" id="UP000001876">
    <property type="component" value="Unassembled WGS sequence"/>
</dbReference>
<dbReference type="AlphaFoldDB" id="C1MKI3"/>
<protein>
    <recommendedName>
        <fullName evidence="6">RNA methyltransferase</fullName>
        <ecNumber evidence="6">2.1.1.-</ecNumber>
    </recommendedName>
</protein>
<dbReference type="GO" id="GO:0008173">
    <property type="term" value="F:RNA methyltransferase activity"/>
    <property type="evidence" value="ECO:0007669"/>
    <property type="project" value="UniProtKB-UniRule"/>
</dbReference>
<dbReference type="PANTHER" id="PTHR12315">
    <property type="entry name" value="BICOID-INTERACTING PROTEIN RELATED"/>
    <property type="match status" value="1"/>
</dbReference>
<dbReference type="SUPFAM" id="SSF53335">
    <property type="entry name" value="S-adenosyl-L-methionine-dependent methyltransferases"/>
    <property type="match status" value="1"/>
</dbReference>
<dbReference type="STRING" id="564608.C1MKI3"/>
<dbReference type="PANTHER" id="PTHR12315:SF0">
    <property type="entry name" value="7SK SNRNA METHYLPHOSPHATE CAPPING ENZYME"/>
    <property type="match status" value="1"/>
</dbReference>
<dbReference type="InterPro" id="IPR039772">
    <property type="entry name" value="Bin3-like"/>
</dbReference>
<evidence type="ECO:0000313" key="10">
    <source>
        <dbReference type="EMBL" id="EEH59377.1"/>
    </source>
</evidence>
<dbReference type="GO" id="GO:0040031">
    <property type="term" value="P:snRNA modification"/>
    <property type="evidence" value="ECO:0007669"/>
    <property type="project" value="TreeGrafter"/>
</dbReference>
<evidence type="ECO:0000256" key="7">
    <source>
        <dbReference type="SAM" id="Coils"/>
    </source>
</evidence>
<keyword evidence="4 5" id="KW-0949">S-adenosyl-L-methionine</keyword>
<evidence type="ECO:0000256" key="6">
    <source>
        <dbReference type="RuleBase" id="RU367087"/>
    </source>
</evidence>
<dbReference type="InterPro" id="IPR029063">
    <property type="entry name" value="SAM-dependent_MTases_sf"/>
</dbReference>
<comment type="similarity">
    <text evidence="1 6">Belongs to the methyltransferase superfamily.</text>
</comment>
<keyword evidence="2 6" id="KW-0489">Methyltransferase</keyword>
<dbReference type="Pfam" id="PF06859">
    <property type="entry name" value="Bin3"/>
    <property type="match status" value="1"/>
</dbReference>
<evidence type="ECO:0000256" key="5">
    <source>
        <dbReference type="PROSITE-ProRule" id="PRU00848"/>
    </source>
</evidence>
<evidence type="ECO:0000259" key="9">
    <source>
        <dbReference type="PROSITE" id="PS51515"/>
    </source>
</evidence>
<evidence type="ECO:0000256" key="1">
    <source>
        <dbReference type="ARBA" id="ARBA00008361"/>
    </source>
</evidence>
<keyword evidence="3 6" id="KW-0808">Transferase</keyword>
<evidence type="ECO:0000256" key="4">
    <source>
        <dbReference type="ARBA" id="ARBA00022691"/>
    </source>
</evidence>
<dbReference type="OrthoDB" id="10017101at2759"/>